<dbReference type="EMBL" id="JATM01000001">
    <property type="protein sequence ID" value="OOL19488.1"/>
    <property type="molecule type" value="Genomic_DNA"/>
</dbReference>
<dbReference type="PROSITE" id="PS50828">
    <property type="entry name" value="SMR"/>
    <property type="match status" value="1"/>
</dbReference>
<feature type="domain" description="Smr" evidence="2">
    <location>
        <begin position="108"/>
        <end position="188"/>
    </location>
</feature>
<accession>A0A1S8GRK8</accession>
<evidence type="ECO:0000313" key="3">
    <source>
        <dbReference type="EMBL" id="OOL19488.1"/>
    </source>
</evidence>
<dbReference type="InterPro" id="IPR036063">
    <property type="entry name" value="Smr_dom_sf"/>
</dbReference>
<dbReference type="InterPro" id="IPR002625">
    <property type="entry name" value="Smr_dom"/>
</dbReference>
<dbReference type="AlphaFoldDB" id="A0A1S8GRK8"/>
<evidence type="ECO:0000259" key="2">
    <source>
        <dbReference type="PROSITE" id="PS50828"/>
    </source>
</evidence>
<dbReference type="STRING" id="1539051.AL01_00395"/>
<organism evidence="3 4">
    <name type="scientific">Bombella intestini</name>
    <dbReference type="NCBI Taxonomy" id="1539051"/>
    <lineage>
        <taxon>Bacteria</taxon>
        <taxon>Pseudomonadati</taxon>
        <taxon>Pseudomonadota</taxon>
        <taxon>Alphaproteobacteria</taxon>
        <taxon>Acetobacterales</taxon>
        <taxon>Acetobacteraceae</taxon>
        <taxon>Bombella</taxon>
    </lineage>
</organism>
<sequence>MAKRILGDDEAALWRAFVQGVAPLRGRKDAAKAPAEASPGQGAGASPRQPAGGRMTGMVTVRLVRGAPPARASTPVRPAPHVGVRAPGLDDTQWRRLSRGQIRVDARLDLHGYIVQEAFEEFHRFMQRSRVMGWRCVEIVTGLGSGARGGSIRRELPHWLHRADIAPMVLGVVHSHQGNQGALRLLLRKKR</sequence>
<dbReference type="Pfam" id="PF01713">
    <property type="entry name" value="Smr"/>
    <property type="match status" value="1"/>
</dbReference>
<evidence type="ECO:0000256" key="1">
    <source>
        <dbReference type="SAM" id="MobiDB-lite"/>
    </source>
</evidence>
<proteinExistence type="predicted"/>
<feature type="region of interest" description="Disordered" evidence="1">
    <location>
        <begin position="29"/>
        <end position="54"/>
    </location>
</feature>
<dbReference type="PANTHER" id="PTHR35562">
    <property type="entry name" value="DNA ENDONUCLEASE SMRA-RELATED"/>
    <property type="match status" value="1"/>
</dbReference>
<dbReference type="Proteomes" id="UP000200980">
    <property type="component" value="Unassembled WGS sequence"/>
</dbReference>
<protein>
    <recommendedName>
        <fullName evidence="2">Smr domain-containing protein</fullName>
    </recommendedName>
</protein>
<name>A0A1S8GRK8_9PROT</name>
<reference evidence="3 4" key="1">
    <citation type="journal article" date="2016" name="PLoS ONE">
        <title>Whole-Genome Sequence Analysis of Bombella intestini LMG 28161T, a Novel Acetic Acid Bacterium Isolated from the Crop of a Red-Tailed Bumble Bee, Bombus lapidarius.</title>
        <authorList>
            <person name="Li L."/>
            <person name="Illeghems K."/>
            <person name="Van Kerrebroeck S."/>
            <person name="Borremans W."/>
            <person name="Cleenwerck I."/>
            <person name="Smagghe G."/>
            <person name="De Vuyst L."/>
            <person name="Vandamme P."/>
        </authorList>
    </citation>
    <scope>NUCLEOTIDE SEQUENCE [LARGE SCALE GENOMIC DNA]</scope>
    <source>
        <strain evidence="3 4">R-52487</strain>
    </source>
</reference>
<evidence type="ECO:0000313" key="4">
    <source>
        <dbReference type="Proteomes" id="UP000200980"/>
    </source>
</evidence>
<dbReference type="Gene3D" id="3.30.1370.110">
    <property type="match status" value="1"/>
</dbReference>
<gene>
    <name evidence="3" type="ORF">AL01_00395</name>
</gene>
<comment type="caution">
    <text evidence="3">The sequence shown here is derived from an EMBL/GenBank/DDBJ whole genome shotgun (WGS) entry which is preliminary data.</text>
</comment>
<keyword evidence="4" id="KW-1185">Reference proteome</keyword>
<dbReference type="RefSeq" id="WP_241502634.1">
    <property type="nucleotide sequence ID" value="NZ_JATM01000001.1"/>
</dbReference>
<dbReference type="SUPFAM" id="SSF160443">
    <property type="entry name" value="SMR domain-like"/>
    <property type="match status" value="1"/>
</dbReference>
<dbReference type="PANTHER" id="PTHR35562:SF2">
    <property type="entry name" value="DNA ENDONUCLEASE SMRA-RELATED"/>
    <property type="match status" value="1"/>
</dbReference>